<evidence type="ECO:0000256" key="1">
    <source>
        <dbReference type="ARBA" id="ARBA00018672"/>
    </source>
</evidence>
<dbReference type="SMART" id="SM00421">
    <property type="entry name" value="HTH_LUXR"/>
    <property type="match status" value="1"/>
</dbReference>
<dbReference type="HOGENOM" id="CLU_000445_90_10_9"/>
<dbReference type="SUPFAM" id="SSF52172">
    <property type="entry name" value="CheY-like"/>
    <property type="match status" value="1"/>
</dbReference>
<evidence type="ECO:0000259" key="7">
    <source>
        <dbReference type="PROSITE" id="PS50043"/>
    </source>
</evidence>
<dbReference type="InterPro" id="IPR011006">
    <property type="entry name" value="CheY-like_superfamily"/>
</dbReference>
<evidence type="ECO:0000256" key="5">
    <source>
        <dbReference type="ARBA" id="ARBA00024867"/>
    </source>
</evidence>
<sequence>MKKVMIVEDQRIHREYMENIVKYSDSYKLVTSVTAADLAASVCTDTKIDLILMDIAVNGSLDGIEAAAGIKSKFPNIKIVIVTSMLDETCLKRAKDAGVDSLWYKDASKENLLEVMDATMLGENIFPEAAPKVLIGSASNKDFTKTEVLILREIVNGLSNKQIAEKLGATENTINWHVKNLLSKTKLANRTMLAISAARGNLFSK</sequence>
<reference evidence="9 10" key="1">
    <citation type="submission" date="2013-06" db="EMBL/GenBank/DDBJ databases">
        <authorList>
            <person name="Weinstock G."/>
            <person name="Sodergren E."/>
            <person name="Clifton S."/>
            <person name="Fulton L."/>
            <person name="Fulton B."/>
            <person name="Courtney L."/>
            <person name="Fronick C."/>
            <person name="Harrison M."/>
            <person name="Strong C."/>
            <person name="Farmer C."/>
            <person name="Delahaunty K."/>
            <person name="Markovic C."/>
            <person name="Hall O."/>
            <person name="Minx P."/>
            <person name="Tomlinson C."/>
            <person name="Mitreva M."/>
            <person name="Nelson J."/>
            <person name="Hou S."/>
            <person name="Wollam A."/>
            <person name="Pepin K.H."/>
            <person name="Johnson M."/>
            <person name="Bhonagiri V."/>
            <person name="Nash W.E."/>
            <person name="Warren W."/>
            <person name="Chinwalla A."/>
            <person name="Mardis E.R."/>
            <person name="Wilson R.K."/>
        </authorList>
    </citation>
    <scope>NUCLEOTIDE SEQUENCE [LARGE SCALE GENOMIC DNA]</scope>
    <source>
        <strain evidence="9 10">ATCC 51271</strain>
    </source>
</reference>
<keyword evidence="2" id="KW-0805">Transcription regulation</keyword>
<dbReference type="eggNOG" id="COG2197">
    <property type="taxonomic scope" value="Bacteria"/>
</dbReference>
<keyword evidence="10" id="KW-1185">Reference proteome</keyword>
<feature type="domain" description="Response regulatory" evidence="8">
    <location>
        <begin position="3"/>
        <end position="120"/>
    </location>
</feature>
<organism evidence="9 10">
    <name type="scientific">Catonella morbi ATCC 51271</name>
    <dbReference type="NCBI Taxonomy" id="592026"/>
    <lineage>
        <taxon>Bacteria</taxon>
        <taxon>Bacillati</taxon>
        <taxon>Bacillota</taxon>
        <taxon>Clostridia</taxon>
        <taxon>Lachnospirales</taxon>
        <taxon>Lachnospiraceae</taxon>
        <taxon>Catonella</taxon>
    </lineage>
</organism>
<dbReference type="Gene3D" id="3.40.50.2300">
    <property type="match status" value="1"/>
</dbReference>
<evidence type="ECO:0000259" key="8">
    <source>
        <dbReference type="PROSITE" id="PS50110"/>
    </source>
</evidence>
<feature type="modified residue" description="4-aspartylphosphate" evidence="6">
    <location>
        <position position="54"/>
    </location>
</feature>
<accession>V2Z7F2</accession>
<dbReference type="GO" id="GO:0006355">
    <property type="term" value="P:regulation of DNA-templated transcription"/>
    <property type="evidence" value="ECO:0007669"/>
    <property type="project" value="InterPro"/>
</dbReference>
<dbReference type="OrthoDB" id="9779069at2"/>
<dbReference type="STRING" id="592026.GCWU0000282_001730"/>
<evidence type="ECO:0000313" key="9">
    <source>
        <dbReference type="EMBL" id="ESL02860.1"/>
    </source>
</evidence>
<dbReference type="PROSITE" id="PS50043">
    <property type="entry name" value="HTH_LUXR_2"/>
    <property type="match status" value="1"/>
</dbReference>
<dbReference type="RefSeq" id="WP_023354602.1">
    <property type="nucleotide sequence ID" value="NZ_KI535368.1"/>
</dbReference>
<dbReference type="Pfam" id="PF00072">
    <property type="entry name" value="Response_reg"/>
    <property type="match status" value="1"/>
</dbReference>
<dbReference type="PRINTS" id="PR00038">
    <property type="entry name" value="HTHLUXR"/>
</dbReference>
<dbReference type="GO" id="GO:0000160">
    <property type="term" value="P:phosphorelay signal transduction system"/>
    <property type="evidence" value="ECO:0007669"/>
    <property type="project" value="InterPro"/>
</dbReference>
<keyword evidence="3" id="KW-0238">DNA-binding</keyword>
<dbReference type="PANTHER" id="PTHR43214:SF42">
    <property type="entry name" value="TRANSCRIPTIONAL REGULATORY PROTEIN DESR"/>
    <property type="match status" value="1"/>
</dbReference>
<dbReference type="InterPro" id="IPR016032">
    <property type="entry name" value="Sig_transdc_resp-reg_C-effctor"/>
</dbReference>
<name>V2Z7F2_9FIRM</name>
<gene>
    <name evidence="9" type="ORF">GCWU0000282_001730</name>
</gene>
<dbReference type="InterPro" id="IPR039420">
    <property type="entry name" value="WalR-like"/>
</dbReference>
<dbReference type="GO" id="GO:0003677">
    <property type="term" value="F:DNA binding"/>
    <property type="evidence" value="ECO:0007669"/>
    <property type="project" value="UniProtKB-KW"/>
</dbReference>
<keyword evidence="6" id="KW-0597">Phosphoprotein</keyword>
<dbReference type="Pfam" id="PF00196">
    <property type="entry name" value="GerE"/>
    <property type="match status" value="1"/>
</dbReference>
<dbReference type="SMART" id="SM00448">
    <property type="entry name" value="REC"/>
    <property type="match status" value="1"/>
</dbReference>
<dbReference type="AlphaFoldDB" id="V2Z7F2"/>
<dbReference type="SUPFAM" id="SSF46894">
    <property type="entry name" value="C-terminal effector domain of the bipartite response regulators"/>
    <property type="match status" value="1"/>
</dbReference>
<evidence type="ECO:0000256" key="6">
    <source>
        <dbReference type="PROSITE-ProRule" id="PRU00169"/>
    </source>
</evidence>
<dbReference type="InterPro" id="IPR000792">
    <property type="entry name" value="Tscrpt_reg_LuxR_C"/>
</dbReference>
<dbReference type="InterPro" id="IPR001789">
    <property type="entry name" value="Sig_transdc_resp-reg_receiver"/>
</dbReference>
<keyword evidence="4" id="KW-0804">Transcription</keyword>
<dbReference type="Proteomes" id="UP000018227">
    <property type="component" value="Unassembled WGS sequence"/>
</dbReference>
<dbReference type="EMBL" id="ACIL03000013">
    <property type="protein sequence ID" value="ESL02860.1"/>
    <property type="molecule type" value="Genomic_DNA"/>
</dbReference>
<dbReference type="CDD" id="cd06170">
    <property type="entry name" value="LuxR_C_like"/>
    <property type="match status" value="1"/>
</dbReference>
<proteinExistence type="predicted"/>
<protein>
    <recommendedName>
        <fullName evidence="1">Stage 0 sporulation protein A homolog</fullName>
    </recommendedName>
</protein>
<evidence type="ECO:0000256" key="2">
    <source>
        <dbReference type="ARBA" id="ARBA00023015"/>
    </source>
</evidence>
<evidence type="ECO:0000256" key="3">
    <source>
        <dbReference type="ARBA" id="ARBA00023125"/>
    </source>
</evidence>
<comment type="caution">
    <text evidence="9">The sequence shown here is derived from an EMBL/GenBank/DDBJ whole genome shotgun (WGS) entry which is preliminary data.</text>
</comment>
<evidence type="ECO:0000256" key="4">
    <source>
        <dbReference type="ARBA" id="ARBA00023163"/>
    </source>
</evidence>
<feature type="domain" description="HTH luxR-type" evidence="7">
    <location>
        <begin position="136"/>
        <end position="201"/>
    </location>
</feature>
<dbReference type="PANTHER" id="PTHR43214">
    <property type="entry name" value="TWO-COMPONENT RESPONSE REGULATOR"/>
    <property type="match status" value="1"/>
</dbReference>
<evidence type="ECO:0000313" key="10">
    <source>
        <dbReference type="Proteomes" id="UP000018227"/>
    </source>
</evidence>
<comment type="function">
    <text evidence="5">May play the central regulatory role in sporulation. It may be an element of the effector pathway responsible for the activation of sporulation genes in response to nutritional stress. Spo0A may act in concert with spo0H (a sigma factor) to control the expression of some genes that are critical to the sporulation process.</text>
</comment>
<dbReference type="PROSITE" id="PS50110">
    <property type="entry name" value="RESPONSE_REGULATORY"/>
    <property type="match status" value="1"/>
</dbReference>